<evidence type="ECO:0000313" key="2">
    <source>
        <dbReference type="EMBL" id="KAF2619040.1"/>
    </source>
</evidence>
<reference evidence="2" key="1">
    <citation type="submission" date="2019-12" db="EMBL/GenBank/DDBJ databases">
        <title>Genome sequencing and annotation of Brassica cretica.</title>
        <authorList>
            <person name="Studholme D.J."/>
            <person name="Sarris P.F."/>
        </authorList>
    </citation>
    <scope>NUCLEOTIDE SEQUENCE</scope>
    <source>
        <strain evidence="2">PFS-001/15</strain>
        <tissue evidence="2">Leaf</tissue>
    </source>
</reference>
<protein>
    <submittedName>
        <fullName evidence="2">Uncharacterized protein</fullName>
    </submittedName>
</protein>
<accession>A0A8S9MGA0</accession>
<name>A0A8S9MGA0_BRACR</name>
<gene>
    <name evidence="2" type="ORF">F2Q68_00039957</name>
</gene>
<evidence type="ECO:0000256" key="1">
    <source>
        <dbReference type="SAM" id="MobiDB-lite"/>
    </source>
</evidence>
<proteinExistence type="predicted"/>
<organism evidence="2 3">
    <name type="scientific">Brassica cretica</name>
    <name type="common">Mustard</name>
    <dbReference type="NCBI Taxonomy" id="69181"/>
    <lineage>
        <taxon>Eukaryota</taxon>
        <taxon>Viridiplantae</taxon>
        <taxon>Streptophyta</taxon>
        <taxon>Embryophyta</taxon>
        <taxon>Tracheophyta</taxon>
        <taxon>Spermatophyta</taxon>
        <taxon>Magnoliopsida</taxon>
        <taxon>eudicotyledons</taxon>
        <taxon>Gunneridae</taxon>
        <taxon>Pentapetalae</taxon>
        <taxon>rosids</taxon>
        <taxon>malvids</taxon>
        <taxon>Brassicales</taxon>
        <taxon>Brassicaceae</taxon>
        <taxon>Brassiceae</taxon>
        <taxon>Brassica</taxon>
    </lineage>
</organism>
<sequence length="251" mass="28911">MTIHDNSQLRDSHNQFSTNPTRDVRSDHRSVRPRPRTLSLNRPRPRFSVPCLNQTNNITIHSRTGNLDEVKRMDESAKRSDHKSIRFIRRPRPSLAVYTTNLGRLFPWRHVPLFLLLLISLSGIHLHGLAFPRSEHAGKTTPPHTGLSIYRESHTQLPRRNRHKQLKGKGTNCPFAAFRYNRPTALPLLWAVRKSGPVHHPESLVQLPRPTDPWEFMPRSHQPITAHDPTTPARTITLHRAELSWPPNVPS</sequence>
<dbReference type="EMBL" id="QGKW02000007">
    <property type="protein sequence ID" value="KAF2619040.1"/>
    <property type="molecule type" value="Genomic_DNA"/>
</dbReference>
<feature type="region of interest" description="Disordered" evidence="1">
    <location>
        <begin position="1"/>
        <end position="46"/>
    </location>
</feature>
<comment type="caution">
    <text evidence="2">The sequence shown here is derived from an EMBL/GenBank/DDBJ whole genome shotgun (WGS) entry which is preliminary data.</text>
</comment>
<dbReference type="AlphaFoldDB" id="A0A8S9MGA0"/>
<dbReference type="Proteomes" id="UP000712281">
    <property type="component" value="Unassembled WGS sequence"/>
</dbReference>
<evidence type="ECO:0000313" key="3">
    <source>
        <dbReference type="Proteomes" id="UP000712281"/>
    </source>
</evidence>